<comment type="similarity">
    <text evidence="3">Belongs to the class II aldolase/RraA-like family.</text>
</comment>
<comment type="cofactor">
    <cofactor evidence="2">
        <name>a divalent metal cation</name>
        <dbReference type="ChEBI" id="CHEBI:60240"/>
    </cofactor>
</comment>
<evidence type="ECO:0000256" key="2">
    <source>
        <dbReference type="ARBA" id="ARBA00001968"/>
    </source>
</evidence>
<dbReference type="AlphaFoldDB" id="A0A927RLW1"/>
<evidence type="ECO:0000256" key="7">
    <source>
        <dbReference type="ARBA" id="ARBA00016549"/>
    </source>
</evidence>
<comment type="cofactor">
    <cofactor evidence="13">
        <name>Mg(2+)</name>
        <dbReference type="ChEBI" id="CHEBI:18420"/>
    </cofactor>
</comment>
<evidence type="ECO:0000256" key="5">
    <source>
        <dbReference type="ARBA" id="ARBA00012213"/>
    </source>
</evidence>
<dbReference type="Pfam" id="PF03737">
    <property type="entry name" value="RraA-like"/>
    <property type="match status" value="1"/>
</dbReference>
<evidence type="ECO:0000256" key="10">
    <source>
        <dbReference type="ARBA" id="ARBA00030169"/>
    </source>
</evidence>
<accession>A0A927RLW1</accession>
<dbReference type="InterPro" id="IPR036704">
    <property type="entry name" value="RraA/RraA-like_sf"/>
</dbReference>
<evidence type="ECO:0000256" key="8">
    <source>
        <dbReference type="ARBA" id="ARBA00025046"/>
    </source>
</evidence>
<dbReference type="GO" id="GO:0008948">
    <property type="term" value="F:oxaloacetate decarboxylase activity"/>
    <property type="evidence" value="ECO:0007669"/>
    <property type="project" value="UniProtKB-EC"/>
</dbReference>
<evidence type="ECO:0000256" key="1">
    <source>
        <dbReference type="ARBA" id="ARBA00001342"/>
    </source>
</evidence>
<evidence type="ECO:0000256" key="13">
    <source>
        <dbReference type="PIRSR" id="PIRSR605493-1"/>
    </source>
</evidence>
<dbReference type="Proteomes" id="UP000638648">
    <property type="component" value="Unassembled WGS sequence"/>
</dbReference>
<feature type="binding site" evidence="13">
    <location>
        <position position="146"/>
    </location>
    <ligand>
        <name>substrate</name>
    </ligand>
</feature>
<evidence type="ECO:0000256" key="12">
    <source>
        <dbReference type="ARBA" id="ARBA00047973"/>
    </source>
</evidence>
<comment type="caution">
    <text evidence="14">The sequence shown here is derived from an EMBL/GenBank/DDBJ whole genome shotgun (WGS) entry which is preliminary data.</text>
</comment>
<dbReference type="PANTHER" id="PTHR33254:SF4">
    <property type="entry name" value="4-HYDROXY-4-METHYL-2-OXOGLUTARATE ALDOLASE 3-RELATED"/>
    <property type="match status" value="1"/>
</dbReference>
<evidence type="ECO:0000256" key="3">
    <source>
        <dbReference type="ARBA" id="ARBA00008621"/>
    </source>
</evidence>
<comment type="function">
    <text evidence="8">Catalyzes the aldol cleavage of 4-hydroxy-4-methyl-2-oxoglutarate (HMG) into 2 molecules of pyruvate. Also contains a secondary oxaloacetate (OAA) decarboxylase activity due to the common pyruvate enolate transition state formed following C-C bond cleavage in the retro-aldol and decarboxylation reactions.</text>
</comment>
<evidence type="ECO:0000313" key="15">
    <source>
        <dbReference type="Proteomes" id="UP000638648"/>
    </source>
</evidence>
<comment type="catalytic activity">
    <reaction evidence="1">
        <text>4-hydroxy-4-methyl-2-oxoglutarate = 2 pyruvate</text>
        <dbReference type="Rhea" id="RHEA:22748"/>
        <dbReference type="ChEBI" id="CHEBI:15361"/>
        <dbReference type="ChEBI" id="CHEBI:58276"/>
        <dbReference type="EC" id="4.1.3.17"/>
    </reaction>
</comment>
<evidence type="ECO:0000256" key="6">
    <source>
        <dbReference type="ARBA" id="ARBA00012947"/>
    </source>
</evidence>
<keyword evidence="13" id="KW-0479">Metal-binding</keyword>
<name>A0A927RLW1_9ACTN</name>
<dbReference type="EC" id="4.1.1.112" evidence="6"/>
<evidence type="ECO:0000256" key="9">
    <source>
        <dbReference type="ARBA" id="ARBA00029596"/>
    </source>
</evidence>
<comment type="catalytic activity">
    <reaction evidence="12">
        <text>oxaloacetate + H(+) = pyruvate + CO2</text>
        <dbReference type="Rhea" id="RHEA:15641"/>
        <dbReference type="ChEBI" id="CHEBI:15361"/>
        <dbReference type="ChEBI" id="CHEBI:15378"/>
        <dbReference type="ChEBI" id="CHEBI:16452"/>
        <dbReference type="ChEBI" id="CHEBI:16526"/>
        <dbReference type="EC" id="4.1.1.112"/>
    </reaction>
</comment>
<keyword evidence="13" id="KW-0460">Magnesium</keyword>
<comment type="subunit">
    <text evidence="4">Homotrimer.</text>
</comment>
<dbReference type="InterPro" id="IPR005493">
    <property type="entry name" value="RraA/RraA-like"/>
</dbReference>
<keyword evidence="15" id="KW-1185">Reference proteome</keyword>
<dbReference type="EMBL" id="JADBEM010000001">
    <property type="protein sequence ID" value="MBE1608268.1"/>
    <property type="molecule type" value="Genomic_DNA"/>
</dbReference>
<reference evidence="14" key="1">
    <citation type="submission" date="2020-10" db="EMBL/GenBank/DDBJ databases">
        <title>Sequencing the genomes of 1000 actinobacteria strains.</title>
        <authorList>
            <person name="Klenk H.-P."/>
        </authorList>
    </citation>
    <scope>NUCLEOTIDE SEQUENCE</scope>
    <source>
        <strain evidence="14">DSM 45354</strain>
    </source>
</reference>
<dbReference type="SUPFAM" id="SSF89562">
    <property type="entry name" value="RraA-like"/>
    <property type="match status" value="1"/>
</dbReference>
<evidence type="ECO:0000256" key="4">
    <source>
        <dbReference type="ARBA" id="ARBA00011233"/>
    </source>
</evidence>
<dbReference type="EC" id="4.1.3.17" evidence="5"/>
<dbReference type="RefSeq" id="WP_192752067.1">
    <property type="nucleotide sequence ID" value="NZ_BAABJL010000024.1"/>
</dbReference>
<feature type="binding site" evidence="13">
    <location>
        <position position="147"/>
    </location>
    <ligand>
        <name>Mg(2+)</name>
        <dbReference type="ChEBI" id="CHEBI:18420"/>
    </ligand>
</feature>
<protein>
    <recommendedName>
        <fullName evidence="7">Putative 4-hydroxy-4-methyl-2-oxoglutarate aldolase</fullName>
        <ecNumber evidence="6">4.1.1.112</ecNumber>
        <ecNumber evidence="5">4.1.3.17</ecNumber>
    </recommendedName>
    <alternativeName>
        <fullName evidence="11">Oxaloacetate decarboxylase</fullName>
    </alternativeName>
    <alternativeName>
        <fullName evidence="9">Regulator of ribonuclease activity homolog</fullName>
    </alternativeName>
    <alternativeName>
        <fullName evidence="10">RraA-like protein</fullName>
    </alternativeName>
</protein>
<proteinExistence type="inferred from homology"/>
<evidence type="ECO:0000256" key="11">
    <source>
        <dbReference type="ARBA" id="ARBA00032305"/>
    </source>
</evidence>
<dbReference type="PANTHER" id="PTHR33254">
    <property type="entry name" value="4-HYDROXY-4-METHYL-2-OXOGLUTARATE ALDOLASE 3-RELATED"/>
    <property type="match status" value="1"/>
</dbReference>
<dbReference type="CDD" id="cd16841">
    <property type="entry name" value="RraA_family"/>
    <property type="match status" value="1"/>
</dbReference>
<sequence>MTDVEVDKRTDVRSGLESYQGLRVTDVCDGMDAVGLEDMGQMSRDIRPLWRDTENFKHRIYGVAHTVRFVPTQRPVPAQTPEEFYEWMSDWYGQYAQGPIRDQIQPGDLIVIDGFELGSVGFIGSNNALSWIAHGAVGAVTNGGARDTDELIKQQTPVYSRYISRTIRPGRIELDATQVTINCGGAVVHPGDVVVADGDGVVVVPAAKAEDVATHAWRHATRDKEKRRALYGQVGLEEDWTVTT</sequence>
<evidence type="ECO:0000313" key="14">
    <source>
        <dbReference type="EMBL" id="MBE1608268.1"/>
    </source>
</evidence>
<organism evidence="14 15">
    <name type="scientific">Actinopolymorpha pittospori</name>
    <dbReference type="NCBI Taxonomy" id="648752"/>
    <lineage>
        <taxon>Bacteria</taxon>
        <taxon>Bacillati</taxon>
        <taxon>Actinomycetota</taxon>
        <taxon>Actinomycetes</taxon>
        <taxon>Propionibacteriales</taxon>
        <taxon>Actinopolymorphaceae</taxon>
        <taxon>Actinopolymorpha</taxon>
    </lineage>
</organism>
<dbReference type="GO" id="GO:0047443">
    <property type="term" value="F:4-hydroxy-4-methyl-2-oxoglutarate aldolase activity"/>
    <property type="evidence" value="ECO:0007669"/>
    <property type="project" value="UniProtKB-EC"/>
</dbReference>
<dbReference type="Gene3D" id="3.50.30.40">
    <property type="entry name" value="Ribonuclease E inhibitor RraA/RraA-like"/>
    <property type="match status" value="1"/>
</dbReference>
<gene>
    <name evidence="14" type="ORF">HEB94_005116</name>
</gene>
<dbReference type="GO" id="GO:0046872">
    <property type="term" value="F:metal ion binding"/>
    <property type="evidence" value="ECO:0007669"/>
    <property type="project" value="UniProtKB-KW"/>
</dbReference>